<evidence type="ECO:0000313" key="3">
    <source>
        <dbReference type="Proteomes" id="UP000247792"/>
    </source>
</evidence>
<dbReference type="AlphaFoldDB" id="A0A318IZ21"/>
<comment type="caution">
    <text evidence="2">The sequence shown here is derived from an EMBL/GenBank/DDBJ whole genome shotgun (WGS) entry which is preliminary data.</text>
</comment>
<reference evidence="2 3" key="1">
    <citation type="submission" date="2018-05" db="EMBL/GenBank/DDBJ databases">
        <title>Genomic Encyclopedia of Type Strains, Phase IV (KMG-IV): sequencing the most valuable type-strain genomes for metagenomic binning, comparative biology and taxonomic classification.</title>
        <authorList>
            <person name="Goeker M."/>
        </authorList>
    </citation>
    <scope>NUCLEOTIDE SEQUENCE [LARGE SCALE GENOMIC DNA]</scope>
    <source>
        <strain evidence="2 3">DSM 19792</strain>
    </source>
</reference>
<keyword evidence="3" id="KW-1185">Reference proteome</keyword>
<dbReference type="Gene3D" id="2.60.40.3140">
    <property type="match status" value="1"/>
</dbReference>
<dbReference type="Gene3D" id="1.25.40.10">
    <property type="entry name" value="Tetratricopeptide repeat domain"/>
    <property type="match status" value="1"/>
</dbReference>
<feature type="domain" description="Transglutaminase-like" evidence="1">
    <location>
        <begin position="366"/>
        <end position="435"/>
    </location>
</feature>
<dbReference type="InterPro" id="IPR002931">
    <property type="entry name" value="Transglutaminase-like"/>
</dbReference>
<dbReference type="InterPro" id="IPR024618">
    <property type="entry name" value="DUF3857"/>
</dbReference>
<dbReference type="RefSeq" id="WP_110257377.1">
    <property type="nucleotide sequence ID" value="NZ_QJKB01000010.1"/>
</dbReference>
<dbReference type="Pfam" id="PF01841">
    <property type="entry name" value="Transglut_core"/>
    <property type="match status" value="1"/>
</dbReference>
<dbReference type="InterPro" id="IPR011990">
    <property type="entry name" value="TPR-like_helical_dom_sf"/>
</dbReference>
<dbReference type="SUPFAM" id="SSF48452">
    <property type="entry name" value="TPR-like"/>
    <property type="match status" value="1"/>
</dbReference>
<dbReference type="SMART" id="SM00460">
    <property type="entry name" value="TGc"/>
    <property type="match status" value="1"/>
</dbReference>
<dbReference type="InterPro" id="IPR038765">
    <property type="entry name" value="Papain-like_cys_pep_sf"/>
</dbReference>
<dbReference type="EMBL" id="QJKB01000010">
    <property type="protein sequence ID" value="PXX39720.1"/>
    <property type="molecule type" value="Genomic_DNA"/>
</dbReference>
<dbReference type="Gene3D" id="3.10.620.30">
    <property type="match status" value="1"/>
</dbReference>
<gene>
    <name evidence="2" type="ORF">DFR42_11086</name>
</gene>
<dbReference type="OrthoDB" id="8595007at2"/>
<dbReference type="SUPFAM" id="SSF54001">
    <property type="entry name" value="Cysteine proteinases"/>
    <property type="match status" value="1"/>
</dbReference>
<name>A0A318IZ21_9BURK</name>
<evidence type="ECO:0000259" key="1">
    <source>
        <dbReference type="SMART" id="SM00460"/>
    </source>
</evidence>
<sequence length="952" mass="106859">MTPSTSSSMLKLFKLIRLHQKSSSSFSFLLFAFLLNMLHVGAVHALQAESLASGKPLDSQRFEKNLTRGEPVPAWVDQDNGPQAADATGAPLVVRLSDVQIFVDKQAGTYVHRMMQANEASMLTQVGRIEIPFHPEYQKVGLHSIRVIRGSQVFDKTGTADIRYLQMESDLDSGIFTGSVTASVVIEDIRVGDVVDVAYTTTGQNPVFDGNFFSTLVWDNSYTILRKRIRLSTPVNRPIKYRILGQGSGSIQTREEQAGGRKIITLSAEQVKAIEFEPYVPRDIFQFRFIQFSEFTQWQQVNQWAQALFDVNASSPELDKVVASLRGAANSDETVQRALAYVQSEIRYLSISIGENSHKPFPPDVVLTRRYGDCKDKSLLLVTILRKLGIEAAPVLISASNPKMPGKMLPSPTTFDHAIVRVKVNGKIYYLDPTRAAQYGPLVNMGQVHAGAEVLVIQKDTYELATIPRNEEGTTTINGRLEKIQLNKFDGVAEFQLTHQYSGVEAEQIRSYLARQTREQLKNAYIASVLRRYPQAELKSGPVVTDNRQANTVNIELKFQIPGLFVKNSLGWQMRYQASNMRERFYVPENPKRKHALTVPIQVPLIRYELEVRLPDEVNANYTPSIAKIENPAFFANETLTFKQNVYKALVELHGVKDRVASQDVVEFMADTRKVGNMLEGAVQIRKTDLRETARDQPELPLKQKIREQLEEEIRSKSSLINEARANGNNLTLALCERAVAYARTGRKSDANADLLAVKKDMPDTQEYLRCRSNAYFAMGDFKNSDADSARLLSQGQGESKLFMLRGMSLYGLGKWREAADSFSLAAEQSNASQARLRASIMRQLALRRQNAQASLPVSMDNNDDWLSVMLAASSAAGKTEEQVLQQVHKRLGDELDADLAEAYFYIAQLNIINGNKIKAMVYLQRSMEKGILTAPYRPLAEYELERLKKSK</sequence>
<dbReference type="Proteomes" id="UP000247792">
    <property type="component" value="Unassembled WGS sequence"/>
</dbReference>
<organism evidence="2 3">
    <name type="scientific">Undibacterium pigrum</name>
    <dbReference type="NCBI Taxonomy" id="401470"/>
    <lineage>
        <taxon>Bacteria</taxon>
        <taxon>Pseudomonadati</taxon>
        <taxon>Pseudomonadota</taxon>
        <taxon>Betaproteobacteria</taxon>
        <taxon>Burkholderiales</taxon>
        <taxon>Oxalobacteraceae</taxon>
        <taxon>Undibacterium</taxon>
    </lineage>
</organism>
<accession>A0A318IZ21</accession>
<proteinExistence type="predicted"/>
<protein>
    <submittedName>
        <fullName evidence="2">Transglutaminase superfamily protein</fullName>
    </submittedName>
</protein>
<evidence type="ECO:0000313" key="2">
    <source>
        <dbReference type="EMBL" id="PXX39720.1"/>
    </source>
</evidence>
<dbReference type="Pfam" id="PF12969">
    <property type="entry name" value="DUF3857"/>
    <property type="match status" value="1"/>
</dbReference>